<dbReference type="InterPro" id="IPR000515">
    <property type="entry name" value="MetI-like"/>
</dbReference>
<comment type="similarity">
    <text evidence="7">Belongs to the binding-protein-dependent transport system permease family.</text>
</comment>
<evidence type="ECO:0000256" key="6">
    <source>
        <dbReference type="ARBA" id="ARBA00023136"/>
    </source>
</evidence>
<evidence type="ECO:0000256" key="3">
    <source>
        <dbReference type="ARBA" id="ARBA00022475"/>
    </source>
</evidence>
<evidence type="ECO:0000259" key="8">
    <source>
        <dbReference type="PROSITE" id="PS50928"/>
    </source>
</evidence>
<dbReference type="Proteomes" id="UP000814385">
    <property type="component" value="Unassembled WGS sequence"/>
</dbReference>
<name>A0ABS9P5R7_9GAMM</name>
<evidence type="ECO:0000313" key="9">
    <source>
        <dbReference type="EMBL" id="MCG6657117.1"/>
    </source>
</evidence>
<dbReference type="Pfam" id="PF00528">
    <property type="entry name" value="BPD_transp_1"/>
    <property type="match status" value="1"/>
</dbReference>
<feature type="transmembrane region" description="Helical" evidence="7">
    <location>
        <begin position="12"/>
        <end position="30"/>
    </location>
</feature>
<reference evidence="9 10" key="1">
    <citation type="submission" date="2020-05" db="EMBL/GenBank/DDBJ databases">
        <title>Comparative genomic analysis of denitrifying bacteria from Halomonas genus.</title>
        <authorList>
            <person name="Wang L."/>
            <person name="Shao Z."/>
        </authorList>
    </citation>
    <scope>NUCLEOTIDE SEQUENCE [LARGE SCALE GENOMIC DNA]</scope>
    <source>
        <strain evidence="9 10">A4</strain>
    </source>
</reference>
<comment type="caution">
    <text evidence="9">The sequence shown here is derived from an EMBL/GenBank/DDBJ whole genome shotgun (WGS) entry which is preliminary data.</text>
</comment>
<keyword evidence="10" id="KW-1185">Reference proteome</keyword>
<keyword evidence="2 7" id="KW-0813">Transport</keyword>
<keyword evidence="6 7" id="KW-0472">Membrane</keyword>
<feature type="transmembrane region" description="Helical" evidence="7">
    <location>
        <begin position="212"/>
        <end position="231"/>
    </location>
</feature>
<dbReference type="RefSeq" id="WP_238976153.1">
    <property type="nucleotide sequence ID" value="NZ_JABFUC010000003.1"/>
</dbReference>
<comment type="subcellular location">
    <subcellularLocation>
        <location evidence="1 7">Cell membrane</location>
        <topology evidence="1 7">Multi-pass membrane protein</topology>
    </subcellularLocation>
</comment>
<keyword evidence="3" id="KW-1003">Cell membrane</keyword>
<feature type="transmembrane region" description="Helical" evidence="7">
    <location>
        <begin position="313"/>
        <end position="338"/>
    </location>
</feature>
<evidence type="ECO:0000256" key="4">
    <source>
        <dbReference type="ARBA" id="ARBA00022692"/>
    </source>
</evidence>
<accession>A0ABS9P5R7</accession>
<keyword evidence="5 7" id="KW-1133">Transmembrane helix</keyword>
<evidence type="ECO:0000256" key="1">
    <source>
        <dbReference type="ARBA" id="ARBA00004651"/>
    </source>
</evidence>
<feature type="domain" description="ABC transmembrane type-1" evidence="8">
    <location>
        <begin position="94"/>
        <end position="335"/>
    </location>
</feature>
<dbReference type="PANTHER" id="PTHR43163:SF2">
    <property type="entry name" value="ABC TRANSPORTER PERMEASE PROTEIN"/>
    <property type="match status" value="1"/>
</dbReference>
<evidence type="ECO:0000256" key="5">
    <source>
        <dbReference type="ARBA" id="ARBA00022989"/>
    </source>
</evidence>
<dbReference type="InterPro" id="IPR035906">
    <property type="entry name" value="MetI-like_sf"/>
</dbReference>
<dbReference type="PROSITE" id="PS50928">
    <property type="entry name" value="ABC_TM1"/>
    <property type="match status" value="1"/>
</dbReference>
<sequence length="349" mass="38198">MIAFLTKRLMHALLVMFVISVIAFAIQGNLGDPIQQMVGQSVPESERAALRDQLGLNDPFHVQYLRFAGNALQGDFGYSYFYREPALEVIARHLPATLELVFGASLLIVLLSVPIGVFSAIKPHALLSRFFMGVSIVGISVPVFLTAIILIQIFSIGISVTLFPGSTAWGAWLNAALSTQGHMPSFGRGYELVHVMGHWDTNLASFDGLKHLVLPSIALASIMLPLFIRLIRAEMMEVLQSEYVKFARAKGIAPRRIHFLHALKNTMLPVITVGGVQIGTMVAYTILTETVFQWPGLGLMFLDAINRADIPLIVAYLMIVGVIFVVTNTLVDLIYGLVNPTVKLTGKPA</sequence>
<keyword evidence="4 7" id="KW-0812">Transmembrane</keyword>
<gene>
    <name evidence="9" type="ORF">HOP52_04905</name>
</gene>
<dbReference type="PANTHER" id="PTHR43163">
    <property type="entry name" value="DIPEPTIDE TRANSPORT SYSTEM PERMEASE PROTEIN DPPB-RELATED"/>
    <property type="match status" value="1"/>
</dbReference>
<feature type="transmembrane region" description="Helical" evidence="7">
    <location>
        <begin position="266"/>
        <end position="287"/>
    </location>
</feature>
<dbReference type="Gene3D" id="1.10.3720.10">
    <property type="entry name" value="MetI-like"/>
    <property type="match status" value="1"/>
</dbReference>
<dbReference type="InterPro" id="IPR045621">
    <property type="entry name" value="BPD_transp_1_N"/>
</dbReference>
<evidence type="ECO:0000313" key="10">
    <source>
        <dbReference type="Proteomes" id="UP000814385"/>
    </source>
</evidence>
<dbReference type="Pfam" id="PF19300">
    <property type="entry name" value="BPD_transp_1_N"/>
    <property type="match status" value="1"/>
</dbReference>
<evidence type="ECO:0000256" key="2">
    <source>
        <dbReference type="ARBA" id="ARBA00022448"/>
    </source>
</evidence>
<dbReference type="SUPFAM" id="SSF161098">
    <property type="entry name" value="MetI-like"/>
    <property type="match status" value="1"/>
</dbReference>
<evidence type="ECO:0000256" key="7">
    <source>
        <dbReference type="RuleBase" id="RU363032"/>
    </source>
</evidence>
<organism evidence="9 10">
    <name type="scientific">Billgrantia campisalis</name>
    <dbReference type="NCBI Taxonomy" id="74661"/>
    <lineage>
        <taxon>Bacteria</taxon>
        <taxon>Pseudomonadati</taxon>
        <taxon>Pseudomonadota</taxon>
        <taxon>Gammaproteobacteria</taxon>
        <taxon>Oceanospirillales</taxon>
        <taxon>Halomonadaceae</taxon>
        <taxon>Billgrantia</taxon>
    </lineage>
</organism>
<feature type="transmembrane region" description="Helical" evidence="7">
    <location>
        <begin position="100"/>
        <end position="118"/>
    </location>
</feature>
<proteinExistence type="inferred from homology"/>
<dbReference type="EMBL" id="JABFUC010000003">
    <property type="protein sequence ID" value="MCG6657117.1"/>
    <property type="molecule type" value="Genomic_DNA"/>
</dbReference>
<feature type="transmembrane region" description="Helical" evidence="7">
    <location>
        <begin position="130"/>
        <end position="163"/>
    </location>
</feature>
<protein>
    <submittedName>
        <fullName evidence="9">ABC transporter permease</fullName>
    </submittedName>
</protein>
<dbReference type="CDD" id="cd06261">
    <property type="entry name" value="TM_PBP2"/>
    <property type="match status" value="1"/>
</dbReference>